<dbReference type="AlphaFoldDB" id="A0A2G9UD30"/>
<accession>A0A2G9UD30</accession>
<dbReference type="EMBL" id="KZ347249">
    <property type="protein sequence ID" value="PIO68121.1"/>
    <property type="molecule type" value="Genomic_DNA"/>
</dbReference>
<name>A0A2G9UD30_TELCI</name>
<feature type="region of interest" description="Disordered" evidence="1">
    <location>
        <begin position="73"/>
        <end position="159"/>
    </location>
</feature>
<protein>
    <recommendedName>
        <fullName evidence="4">IgA FC receptor</fullName>
    </recommendedName>
</protein>
<dbReference type="OrthoDB" id="8068327at2759"/>
<evidence type="ECO:0000313" key="2">
    <source>
        <dbReference type="EMBL" id="PIO68121.1"/>
    </source>
</evidence>
<keyword evidence="3" id="KW-1185">Reference proteome</keyword>
<reference evidence="2 3" key="1">
    <citation type="submission" date="2015-09" db="EMBL/GenBank/DDBJ databases">
        <title>Draft genome of the parasitic nematode Teladorsagia circumcincta isolate WARC Sus (inbred).</title>
        <authorList>
            <person name="Mitreva M."/>
        </authorList>
    </citation>
    <scope>NUCLEOTIDE SEQUENCE [LARGE SCALE GENOMIC DNA]</scope>
    <source>
        <strain evidence="2 3">S</strain>
    </source>
</reference>
<sequence length="159" mass="16487">MYPVVVVVAAAFTSIRGMDTECAIVASSVLPIPVSDSTKACYLGGYSICKFRGVICPSYFRFPTVESPSPGNVLGGQGQYVPSAPGSEGCPGVPRIPSKPRLPGCPTVPARPLGPGTPAFPFSPRGPIAPREPGAPRLPGFPRDIRYLTPSLPGDPALP</sequence>
<evidence type="ECO:0000256" key="1">
    <source>
        <dbReference type="SAM" id="MobiDB-lite"/>
    </source>
</evidence>
<feature type="non-terminal residue" evidence="2">
    <location>
        <position position="159"/>
    </location>
</feature>
<dbReference type="Proteomes" id="UP000230423">
    <property type="component" value="Unassembled WGS sequence"/>
</dbReference>
<evidence type="ECO:0008006" key="4">
    <source>
        <dbReference type="Google" id="ProtNLM"/>
    </source>
</evidence>
<gene>
    <name evidence="2" type="ORF">TELCIR_10105</name>
</gene>
<evidence type="ECO:0000313" key="3">
    <source>
        <dbReference type="Proteomes" id="UP000230423"/>
    </source>
</evidence>
<proteinExistence type="predicted"/>
<organism evidence="2 3">
    <name type="scientific">Teladorsagia circumcincta</name>
    <name type="common">Brown stomach worm</name>
    <name type="synonym">Ostertagia circumcincta</name>
    <dbReference type="NCBI Taxonomy" id="45464"/>
    <lineage>
        <taxon>Eukaryota</taxon>
        <taxon>Metazoa</taxon>
        <taxon>Ecdysozoa</taxon>
        <taxon>Nematoda</taxon>
        <taxon>Chromadorea</taxon>
        <taxon>Rhabditida</taxon>
        <taxon>Rhabditina</taxon>
        <taxon>Rhabditomorpha</taxon>
        <taxon>Strongyloidea</taxon>
        <taxon>Trichostrongylidae</taxon>
        <taxon>Teladorsagia</taxon>
    </lineage>
</organism>